<dbReference type="AlphaFoldDB" id="A0A0G0C1I4"/>
<feature type="domain" description="Ribosomal protein L9" evidence="5">
    <location>
        <begin position="13"/>
        <end position="40"/>
    </location>
</feature>
<evidence type="ECO:0000256" key="4">
    <source>
        <dbReference type="ARBA" id="ARBA00035292"/>
    </source>
</evidence>
<protein>
    <recommendedName>
        <fullName evidence="4">Large ribosomal subunit protein bL9</fullName>
    </recommendedName>
</protein>
<sequence length="70" mass="7882">MKIILIKDVPKVGQKGEVLSVKFGFGKNWLIPQGLATLATPSILKKIEYKQGKLKEALEKTLLLKIFQMK</sequence>
<dbReference type="PROSITE" id="PS00651">
    <property type="entry name" value="RIBOSOMAL_L9"/>
    <property type="match status" value="1"/>
</dbReference>
<dbReference type="Proteomes" id="UP000034349">
    <property type="component" value="Unassembled WGS sequence"/>
</dbReference>
<reference evidence="6 7" key="1">
    <citation type="journal article" date="2015" name="Nature">
        <title>rRNA introns, odd ribosomes, and small enigmatic genomes across a large radiation of phyla.</title>
        <authorList>
            <person name="Brown C.T."/>
            <person name="Hug L.A."/>
            <person name="Thomas B.C."/>
            <person name="Sharon I."/>
            <person name="Castelle C.J."/>
            <person name="Singh A."/>
            <person name="Wilkins M.J."/>
            <person name="Williams K.H."/>
            <person name="Banfield J.F."/>
        </authorList>
    </citation>
    <scope>NUCLEOTIDE SEQUENCE [LARGE SCALE GENOMIC DNA]</scope>
</reference>
<dbReference type="Gene3D" id="3.40.5.10">
    <property type="entry name" value="Ribosomal protein L9, N-terminal domain"/>
    <property type="match status" value="1"/>
</dbReference>
<organism evidence="6 7">
    <name type="scientific">Candidatus Roizmanbacteria bacterium GW2011_GWA2_32_13</name>
    <dbReference type="NCBI Taxonomy" id="1618475"/>
    <lineage>
        <taxon>Bacteria</taxon>
        <taxon>Candidatus Roizmaniibacteriota</taxon>
    </lineage>
</organism>
<evidence type="ECO:0000313" key="6">
    <source>
        <dbReference type="EMBL" id="KKP37082.1"/>
    </source>
</evidence>
<evidence type="ECO:0000256" key="2">
    <source>
        <dbReference type="ARBA" id="ARBA00022980"/>
    </source>
</evidence>
<dbReference type="GO" id="GO:0006412">
    <property type="term" value="P:translation"/>
    <property type="evidence" value="ECO:0007669"/>
    <property type="project" value="InterPro"/>
</dbReference>
<dbReference type="InterPro" id="IPR009027">
    <property type="entry name" value="Ribosomal_bL9/RNase_H1_N"/>
</dbReference>
<name>A0A0G0C1I4_9BACT</name>
<comment type="caution">
    <text evidence="6">The sequence shown here is derived from an EMBL/GenBank/DDBJ whole genome shotgun (WGS) entry which is preliminary data.</text>
</comment>
<dbReference type="GO" id="GO:1990904">
    <property type="term" value="C:ribonucleoprotein complex"/>
    <property type="evidence" value="ECO:0007669"/>
    <property type="project" value="UniProtKB-KW"/>
</dbReference>
<comment type="similarity">
    <text evidence="1">Belongs to the bacterial ribosomal protein bL9 family.</text>
</comment>
<dbReference type="GO" id="GO:0005840">
    <property type="term" value="C:ribosome"/>
    <property type="evidence" value="ECO:0007669"/>
    <property type="project" value="UniProtKB-KW"/>
</dbReference>
<dbReference type="EMBL" id="LBOK01000007">
    <property type="protein sequence ID" value="KKP37082.1"/>
    <property type="molecule type" value="Genomic_DNA"/>
</dbReference>
<dbReference type="PANTHER" id="PTHR21368">
    <property type="entry name" value="50S RIBOSOMAL PROTEIN L9"/>
    <property type="match status" value="1"/>
</dbReference>
<dbReference type="InterPro" id="IPR036935">
    <property type="entry name" value="Ribosomal_bL9_N_sf"/>
</dbReference>
<dbReference type="InterPro" id="IPR020070">
    <property type="entry name" value="Ribosomal_bL9_N"/>
</dbReference>
<proteinExistence type="inferred from homology"/>
<accession>A0A0G0C1I4</accession>
<keyword evidence="2 6" id="KW-0689">Ribosomal protein</keyword>
<evidence type="ECO:0000256" key="3">
    <source>
        <dbReference type="ARBA" id="ARBA00023274"/>
    </source>
</evidence>
<evidence type="ECO:0000313" key="7">
    <source>
        <dbReference type="Proteomes" id="UP000034349"/>
    </source>
</evidence>
<evidence type="ECO:0000256" key="1">
    <source>
        <dbReference type="ARBA" id="ARBA00010605"/>
    </source>
</evidence>
<dbReference type="Pfam" id="PF01281">
    <property type="entry name" value="Ribosomal_L9_N"/>
    <property type="match status" value="1"/>
</dbReference>
<gene>
    <name evidence="6" type="ORF">UR23_C0007G0001</name>
</gene>
<evidence type="ECO:0000259" key="5">
    <source>
        <dbReference type="PROSITE" id="PS00651"/>
    </source>
</evidence>
<dbReference type="InterPro" id="IPR000244">
    <property type="entry name" value="Ribosomal_bL9"/>
</dbReference>
<dbReference type="GO" id="GO:0003735">
    <property type="term" value="F:structural constituent of ribosome"/>
    <property type="evidence" value="ECO:0007669"/>
    <property type="project" value="InterPro"/>
</dbReference>
<keyword evidence="3" id="KW-0687">Ribonucleoprotein</keyword>
<dbReference type="SUPFAM" id="SSF55658">
    <property type="entry name" value="L9 N-domain-like"/>
    <property type="match status" value="1"/>
</dbReference>